<proteinExistence type="inferred from homology"/>
<keyword evidence="7" id="KW-1185">Reference proteome</keyword>
<dbReference type="PANTHER" id="PTHR33867:SF1">
    <property type="entry name" value="RIBOSOME MATURATION FACTOR RIMP"/>
    <property type="match status" value="1"/>
</dbReference>
<comment type="similarity">
    <text evidence="3">Belongs to the RimP family.</text>
</comment>
<dbReference type="Pfam" id="PF02576">
    <property type="entry name" value="RimP_N"/>
    <property type="match status" value="1"/>
</dbReference>
<feature type="domain" description="Ribosome maturation factor RimP C-terminal" evidence="5">
    <location>
        <begin position="87"/>
        <end position="156"/>
    </location>
</feature>
<organism evidence="6 7">
    <name type="scientific">Sediminibacterium ginsengisoli</name>
    <dbReference type="NCBI Taxonomy" id="413434"/>
    <lineage>
        <taxon>Bacteria</taxon>
        <taxon>Pseudomonadati</taxon>
        <taxon>Bacteroidota</taxon>
        <taxon>Chitinophagia</taxon>
        <taxon>Chitinophagales</taxon>
        <taxon>Chitinophagaceae</taxon>
        <taxon>Sediminibacterium</taxon>
    </lineage>
</organism>
<dbReference type="RefSeq" id="WP_078830693.1">
    <property type="nucleotide sequence ID" value="NZ_FUWH01000003.1"/>
</dbReference>
<gene>
    <name evidence="3" type="primary">rimP</name>
    <name evidence="6" type="ORF">SAMN04488132_103204</name>
</gene>
<evidence type="ECO:0000256" key="2">
    <source>
        <dbReference type="ARBA" id="ARBA00022517"/>
    </source>
</evidence>
<dbReference type="InterPro" id="IPR028998">
    <property type="entry name" value="RimP_C"/>
</dbReference>
<dbReference type="InterPro" id="IPR003728">
    <property type="entry name" value="Ribosome_maturation_RimP"/>
</dbReference>
<dbReference type="STRING" id="413434.SAMN04488132_103204"/>
<dbReference type="AlphaFoldDB" id="A0A1T4M6R4"/>
<dbReference type="OrthoDB" id="9789702at2"/>
<dbReference type="PANTHER" id="PTHR33867">
    <property type="entry name" value="RIBOSOME MATURATION FACTOR RIMP"/>
    <property type="match status" value="1"/>
</dbReference>
<reference evidence="6 7" key="1">
    <citation type="submission" date="2017-02" db="EMBL/GenBank/DDBJ databases">
        <authorList>
            <person name="Peterson S.W."/>
        </authorList>
    </citation>
    <scope>NUCLEOTIDE SEQUENCE [LARGE SCALE GENOMIC DNA]</scope>
    <source>
        <strain evidence="6 7">DSM 22335</strain>
    </source>
</reference>
<evidence type="ECO:0000313" key="6">
    <source>
        <dbReference type="EMBL" id="SJZ62595.1"/>
    </source>
</evidence>
<protein>
    <recommendedName>
        <fullName evidence="3">Ribosome maturation factor RimP</fullName>
    </recommendedName>
</protein>
<evidence type="ECO:0000313" key="7">
    <source>
        <dbReference type="Proteomes" id="UP000190888"/>
    </source>
</evidence>
<comment type="subcellular location">
    <subcellularLocation>
        <location evidence="3">Cytoplasm</location>
    </subcellularLocation>
</comment>
<dbReference type="EMBL" id="FUWH01000003">
    <property type="protein sequence ID" value="SJZ62595.1"/>
    <property type="molecule type" value="Genomic_DNA"/>
</dbReference>
<keyword evidence="2 3" id="KW-0690">Ribosome biogenesis</keyword>
<dbReference type="GO" id="GO:0006412">
    <property type="term" value="P:translation"/>
    <property type="evidence" value="ECO:0007669"/>
    <property type="project" value="TreeGrafter"/>
</dbReference>
<dbReference type="Gene3D" id="3.30.300.70">
    <property type="entry name" value="RimP-like superfamily, N-terminal"/>
    <property type="match status" value="1"/>
</dbReference>
<evidence type="ECO:0000259" key="5">
    <source>
        <dbReference type="Pfam" id="PF17384"/>
    </source>
</evidence>
<dbReference type="HAMAP" id="MF_01077">
    <property type="entry name" value="RimP"/>
    <property type="match status" value="1"/>
</dbReference>
<feature type="domain" description="Ribosome maturation factor RimP N-terminal" evidence="4">
    <location>
        <begin position="35"/>
        <end position="84"/>
    </location>
</feature>
<evidence type="ECO:0000256" key="1">
    <source>
        <dbReference type="ARBA" id="ARBA00022490"/>
    </source>
</evidence>
<dbReference type="Pfam" id="PF17384">
    <property type="entry name" value="DUF150_C"/>
    <property type="match status" value="1"/>
</dbReference>
<dbReference type="GO" id="GO:0005829">
    <property type="term" value="C:cytosol"/>
    <property type="evidence" value="ECO:0007669"/>
    <property type="project" value="TreeGrafter"/>
</dbReference>
<dbReference type="CDD" id="cd01734">
    <property type="entry name" value="YlxS_C"/>
    <property type="match status" value="1"/>
</dbReference>
<evidence type="ECO:0000259" key="4">
    <source>
        <dbReference type="Pfam" id="PF02576"/>
    </source>
</evidence>
<accession>A0A1T4M6R4</accession>
<dbReference type="InterPro" id="IPR035956">
    <property type="entry name" value="RimP_N_sf"/>
</dbReference>
<dbReference type="InterPro" id="IPR028989">
    <property type="entry name" value="RimP_N"/>
</dbReference>
<evidence type="ECO:0000256" key="3">
    <source>
        <dbReference type="HAMAP-Rule" id="MF_01077"/>
    </source>
</evidence>
<dbReference type="SUPFAM" id="SSF75420">
    <property type="entry name" value="YhbC-like, N-terminal domain"/>
    <property type="match status" value="1"/>
</dbReference>
<dbReference type="GO" id="GO:0000028">
    <property type="term" value="P:ribosomal small subunit assembly"/>
    <property type="evidence" value="ECO:0007669"/>
    <property type="project" value="TreeGrafter"/>
</dbReference>
<name>A0A1T4M6R4_9BACT</name>
<comment type="function">
    <text evidence="3">Required for maturation of 30S ribosomal subunits.</text>
</comment>
<keyword evidence="1 3" id="KW-0963">Cytoplasm</keyword>
<sequence length="156" mass="17477">MANETQLAAIEQMIGELLADEPAYFFVSARIKPTNNIKVYLDGDNGIAIDKCVRFNRQLYKMIEEAGMYPEGEFSLEVSSPGLDEPLKLLRQYHKNIGRNVEVVFTDGTTRVGKLLEVAEADILLEHTEGKGKKAVTQQLVIPFSNIKTTTVQIKF</sequence>
<dbReference type="Proteomes" id="UP000190888">
    <property type="component" value="Unassembled WGS sequence"/>
</dbReference>